<proteinExistence type="predicted"/>
<dbReference type="EMBL" id="JAMQJY010000001">
    <property type="protein sequence ID" value="MCM2674626.1"/>
    <property type="molecule type" value="Genomic_DNA"/>
</dbReference>
<evidence type="ECO:0000259" key="1">
    <source>
        <dbReference type="Pfam" id="PF01521"/>
    </source>
</evidence>
<dbReference type="Pfam" id="PF01521">
    <property type="entry name" value="Fe-S_biosyn"/>
    <property type="match status" value="1"/>
</dbReference>
<gene>
    <name evidence="2" type="ORF">NDM98_03275</name>
</gene>
<accession>A0ABT0XFE4</accession>
<dbReference type="Proteomes" id="UP001203665">
    <property type="component" value="Unassembled WGS sequence"/>
</dbReference>
<keyword evidence="3" id="KW-1185">Reference proteome</keyword>
<name>A0ABT0XFE4_9BACI</name>
<comment type="caution">
    <text evidence="2">The sequence shown here is derived from an EMBL/GenBank/DDBJ whole genome shotgun (WGS) entry which is preliminary data.</text>
</comment>
<reference evidence="2" key="1">
    <citation type="submission" date="2022-06" db="EMBL/GenBank/DDBJ databases">
        <title>Alkalicoccobacillus porphyridii sp. nov., isolated from a marine red alga, Porphyridium purpureum and reclassification of Shouchella plakortidis and Shouchella gibsonii as Alkalicoccobacillus plakortidis comb. nov. and Alkalicoccobacillus gibsonii comb. nov.</title>
        <authorList>
            <person name="Kim K.H."/>
            <person name="Lee J.K."/>
            <person name="Han D.M."/>
            <person name="Baek J.H."/>
            <person name="Jeon C.O."/>
        </authorList>
    </citation>
    <scope>NUCLEOTIDE SEQUENCE</scope>
    <source>
        <strain evidence="2">DSM 19153</strain>
    </source>
</reference>
<dbReference type="RefSeq" id="WP_251604598.1">
    <property type="nucleotide sequence ID" value="NZ_JAMQJY010000001.1"/>
</dbReference>
<protein>
    <recommendedName>
        <fullName evidence="1">Core domain-containing protein</fullName>
    </recommendedName>
</protein>
<sequence length="100" mass="11529">MNITVTDAAKEYFNQIDPVEAIRIVARDTFECSTMIEFYLKRDSYNPEEDKQEQIAGQTFVYNKKASDEIGSQIKIDYKSTQGLKMMNQNQTLAYGLTLK</sequence>
<feature type="domain" description="Core" evidence="1">
    <location>
        <begin position="1"/>
        <end position="96"/>
    </location>
</feature>
<organism evidence="2 3">
    <name type="scientific">Alkalicoccobacillus plakortidis</name>
    <dbReference type="NCBI Taxonomy" id="444060"/>
    <lineage>
        <taxon>Bacteria</taxon>
        <taxon>Bacillati</taxon>
        <taxon>Bacillota</taxon>
        <taxon>Bacilli</taxon>
        <taxon>Bacillales</taxon>
        <taxon>Bacillaceae</taxon>
        <taxon>Alkalicoccobacillus</taxon>
    </lineage>
</organism>
<dbReference type="InterPro" id="IPR000361">
    <property type="entry name" value="ATAP_core_dom"/>
</dbReference>
<evidence type="ECO:0000313" key="3">
    <source>
        <dbReference type="Proteomes" id="UP001203665"/>
    </source>
</evidence>
<evidence type="ECO:0000313" key="2">
    <source>
        <dbReference type="EMBL" id="MCM2674626.1"/>
    </source>
</evidence>